<sequence length="118" mass="13102">MTTVAASGPLDEEDENKQPRILAPMSFRFAPPTFTDTPPQYVEAKEGGSITLTCTAFGNPKPSVRLVMEGNLKVSSAKHKVSDGSLTCYPSLEIWKEYMFEPSVPRRGHYSRTKYTAK</sequence>
<organism evidence="2 3">
    <name type="scientific">Lates japonicus</name>
    <name type="common">Japanese lates</name>
    <dbReference type="NCBI Taxonomy" id="270547"/>
    <lineage>
        <taxon>Eukaryota</taxon>
        <taxon>Metazoa</taxon>
        <taxon>Chordata</taxon>
        <taxon>Craniata</taxon>
        <taxon>Vertebrata</taxon>
        <taxon>Euteleostomi</taxon>
        <taxon>Actinopterygii</taxon>
        <taxon>Neopterygii</taxon>
        <taxon>Teleostei</taxon>
        <taxon>Neoteleostei</taxon>
        <taxon>Acanthomorphata</taxon>
        <taxon>Carangaria</taxon>
        <taxon>Carangaria incertae sedis</taxon>
        <taxon>Centropomidae</taxon>
        <taxon>Lates</taxon>
    </lineage>
</organism>
<dbReference type="Gene3D" id="2.60.40.10">
    <property type="entry name" value="Immunoglobulins"/>
    <property type="match status" value="1"/>
</dbReference>
<dbReference type="Pfam" id="PF13927">
    <property type="entry name" value="Ig_3"/>
    <property type="match status" value="1"/>
</dbReference>
<protein>
    <submittedName>
        <fullName evidence="2">Protein turtle homolog B-like isoform X1</fullName>
    </submittedName>
</protein>
<dbReference type="AlphaFoldDB" id="A0AAD3QXJ2"/>
<dbReference type="InterPro" id="IPR013783">
    <property type="entry name" value="Ig-like_fold"/>
</dbReference>
<dbReference type="InterPro" id="IPR036179">
    <property type="entry name" value="Ig-like_dom_sf"/>
</dbReference>
<gene>
    <name evidence="2" type="ORF">AKAME5_000146200</name>
</gene>
<dbReference type="InterPro" id="IPR007110">
    <property type="entry name" value="Ig-like_dom"/>
</dbReference>
<name>A0AAD3QXJ2_LATJO</name>
<evidence type="ECO:0000313" key="2">
    <source>
        <dbReference type="EMBL" id="GLD47250.1"/>
    </source>
</evidence>
<keyword evidence="3" id="KW-1185">Reference proteome</keyword>
<proteinExistence type="predicted"/>
<comment type="caution">
    <text evidence="2">The sequence shown here is derived from an EMBL/GenBank/DDBJ whole genome shotgun (WGS) entry which is preliminary data.</text>
</comment>
<dbReference type="Proteomes" id="UP001279410">
    <property type="component" value="Unassembled WGS sequence"/>
</dbReference>
<feature type="domain" description="Ig-like" evidence="1">
    <location>
        <begin position="32"/>
        <end position="88"/>
    </location>
</feature>
<accession>A0AAD3QXJ2</accession>
<dbReference type="EMBL" id="BRZM01000003">
    <property type="protein sequence ID" value="GLD47250.1"/>
    <property type="molecule type" value="Genomic_DNA"/>
</dbReference>
<evidence type="ECO:0000313" key="3">
    <source>
        <dbReference type="Proteomes" id="UP001279410"/>
    </source>
</evidence>
<evidence type="ECO:0000259" key="1">
    <source>
        <dbReference type="PROSITE" id="PS50835"/>
    </source>
</evidence>
<dbReference type="SUPFAM" id="SSF48726">
    <property type="entry name" value="Immunoglobulin"/>
    <property type="match status" value="1"/>
</dbReference>
<dbReference type="PROSITE" id="PS50835">
    <property type="entry name" value="IG_LIKE"/>
    <property type="match status" value="1"/>
</dbReference>
<reference evidence="2" key="1">
    <citation type="submission" date="2022-08" db="EMBL/GenBank/DDBJ databases">
        <title>Genome sequencing of akame (Lates japonicus).</title>
        <authorList>
            <person name="Hashiguchi Y."/>
            <person name="Takahashi H."/>
        </authorList>
    </citation>
    <scope>NUCLEOTIDE SEQUENCE</scope>
    <source>
        <strain evidence="2">Kochi</strain>
    </source>
</reference>